<feature type="region of interest" description="Disordered" evidence="5">
    <location>
        <begin position="50"/>
        <end position="75"/>
    </location>
</feature>
<keyword evidence="7" id="KW-1185">Reference proteome</keyword>
<dbReference type="PANTHER" id="PTHR13105">
    <property type="entry name" value="MYELOID LEUKEMIA FACTOR"/>
    <property type="match status" value="1"/>
</dbReference>
<feature type="region of interest" description="Disordered" evidence="5">
    <location>
        <begin position="106"/>
        <end position="125"/>
    </location>
</feature>
<dbReference type="GO" id="GO:0005737">
    <property type="term" value="C:cytoplasm"/>
    <property type="evidence" value="ECO:0007669"/>
    <property type="project" value="UniProtKB-SubCell"/>
</dbReference>
<name>A0AAW1R6R2_9CHLO</name>
<comment type="similarity">
    <text evidence="2">Belongs to the MLF family.</text>
</comment>
<dbReference type="EMBL" id="JALJOR010000001">
    <property type="protein sequence ID" value="KAK9829439.1"/>
    <property type="molecule type" value="Genomic_DNA"/>
</dbReference>
<organism evidence="6 7">
    <name type="scientific">[Myrmecia] bisecta</name>
    <dbReference type="NCBI Taxonomy" id="41462"/>
    <lineage>
        <taxon>Eukaryota</taxon>
        <taxon>Viridiplantae</taxon>
        <taxon>Chlorophyta</taxon>
        <taxon>core chlorophytes</taxon>
        <taxon>Trebouxiophyceae</taxon>
        <taxon>Trebouxiales</taxon>
        <taxon>Trebouxiaceae</taxon>
        <taxon>Myrmecia</taxon>
    </lineage>
</organism>
<dbReference type="InterPro" id="IPR019376">
    <property type="entry name" value="Myeloid_leukemia_factor"/>
</dbReference>
<evidence type="ECO:0000256" key="1">
    <source>
        <dbReference type="ARBA" id="ARBA00004496"/>
    </source>
</evidence>
<comment type="subcellular location">
    <subcellularLocation>
        <location evidence="1">Cytoplasm</location>
    </subcellularLocation>
</comment>
<keyword evidence="4" id="KW-0597">Phosphoprotein</keyword>
<evidence type="ECO:0000256" key="5">
    <source>
        <dbReference type="SAM" id="MobiDB-lite"/>
    </source>
</evidence>
<dbReference type="Pfam" id="PF10248">
    <property type="entry name" value="Mlf1IP"/>
    <property type="match status" value="1"/>
</dbReference>
<proteinExistence type="inferred from homology"/>
<keyword evidence="3" id="KW-0963">Cytoplasm</keyword>
<protein>
    <submittedName>
        <fullName evidence="6">Uncharacterized protein</fullName>
    </submittedName>
</protein>
<evidence type="ECO:0000256" key="2">
    <source>
        <dbReference type="ARBA" id="ARBA00008332"/>
    </source>
</evidence>
<evidence type="ECO:0000313" key="6">
    <source>
        <dbReference type="EMBL" id="KAK9829439.1"/>
    </source>
</evidence>
<comment type="caution">
    <text evidence="6">The sequence shown here is derived from an EMBL/GenBank/DDBJ whole genome shotgun (WGS) entry which is preliminary data.</text>
</comment>
<evidence type="ECO:0000256" key="3">
    <source>
        <dbReference type="ARBA" id="ARBA00022490"/>
    </source>
</evidence>
<feature type="region of interest" description="Disordered" evidence="5">
    <location>
        <begin position="130"/>
        <end position="169"/>
    </location>
</feature>
<accession>A0AAW1R6R2</accession>
<dbReference type="AlphaFoldDB" id="A0AAW1R6R2"/>
<feature type="compositionally biased region" description="Basic residues" evidence="5">
    <location>
        <begin position="50"/>
        <end position="62"/>
    </location>
</feature>
<evidence type="ECO:0000313" key="7">
    <source>
        <dbReference type="Proteomes" id="UP001489004"/>
    </source>
</evidence>
<gene>
    <name evidence="6" type="ORF">WJX72_005877</name>
</gene>
<sequence>MFRSVFDGGSDPFEHFNTVFRQMNDQLFSDPFFAVGPLPRHHRQVPVHSGYGHHHHEPHHNHHGEGPSIEEAEDHEVSGFHAHTVEEPDDEEGPRHGDQGRARVATYSYRSSSWSGGPGGMHFSKETSARYGPGGVAEHHETVRDGRSGREHSTSSRHLGDRGYNTTRARHADGRHDHRTHLHNMREHESASAHWLECRPDFLWVAEAGFTMAGGWEAIDLSASWQVVGP</sequence>
<dbReference type="Proteomes" id="UP001489004">
    <property type="component" value="Unassembled WGS sequence"/>
</dbReference>
<evidence type="ECO:0000256" key="4">
    <source>
        <dbReference type="ARBA" id="ARBA00022553"/>
    </source>
</evidence>
<reference evidence="6 7" key="1">
    <citation type="journal article" date="2024" name="Nat. Commun.">
        <title>Phylogenomics reveals the evolutionary origins of lichenization in chlorophyte algae.</title>
        <authorList>
            <person name="Puginier C."/>
            <person name="Libourel C."/>
            <person name="Otte J."/>
            <person name="Skaloud P."/>
            <person name="Haon M."/>
            <person name="Grisel S."/>
            <person name="Petersen M."/>
            <person name="Berrin J.G."/>
            <person name="Delaux P.M."/>
            <person name="Dal Grande F."/>
            <person name="Keller J."/>
        </authorList>
    </citation>
    <scope>NUCLEOTIDE SEQUENCE [LARGE SCALE GENOMIC DNA]</scope>
    <source>
        <strain evidence="6 7">SAG 2043</strain>
    </source>
</reference>
<feature type="compositionally biased region" description="Basic and acidic residues" evidence="5">
    <location>
        <begin position="137"/>
        <end position="161"/>
    </location>
</feature>